<dbReference type="KEGG" id="tpaf:A3L08_02635"/>
<evidence type="ECO:0000313" key="2">
    <source>
        <dbReference type="EMBL" id="ASJ06304.1"/>
    </source>
</evidence>
<proteinExistence type="predicted"/>
<evidence type="ECO:0000313" key="3">
    <source>
        <dbReference type="Proteomes" id="UP000197418"/>
    </source>
</evidence>
<feature type="transmembrane region" description="Helical" evidence="1">
    <location>
        <begin position="120"/>
        <end position="142"/>
    </location>
</feature>
<name>A0A218P6A3_9EURY</name>
<keyword evidence="3" id="KW-1185">Reference proteome</keyword>
<keyword evidence="1" id="KW-0472">Membrane</keyword>
<gene>
    <name evidence="2" type="ORF">A3L08_02635</name>
</gene>
<sequence>MLWELLSLVLLLIFLGINVMSWFIRIGGKLAGVTLRKALRVDVPRNEKKGLERLFTLIWVAIGLWASFKVRWNYLAMLFAFLAFRSGANITRTLVYSIHDGKVLEKYAGDSRALSLLSRAVRASLLLEGLFVFAFGLAYKAISMTARPGEFSRGLFILELWLAGLVFGALFGWLIARNNRGILLENQIVVVYFFAGKKGREKVNEFGRKVKLRG</sequence>
<dbReference type="AlphaFoldDB" id="A0A218P6A3"/>
<accession>A0A218P6A3</accession>
<feature type="transmembrane region" description="Helical" evidence="1">
    <location>
        <begin position="154"/>
        <end position="176"/>
    </location>
</feature>
<keyword evidence="1" id="KW-0812">Transmembrane</keyword>
<reference evidence="2 3" key="1">
    <citation type="submission" date="2016-04" db="EMBL/GenBank/DDBJ databases">
        <title>Complete genome sequence of Thermococcus pacificus type strain P4.</title>
        <authorList>
            <person name="Oger P.M."/>
        </authorList>
    </citation>
    <scope>NUCLEOTIDE SEQUENCE [LARGE SCALE GENOMIC DNA]</scope>
    <source>
        <strain evidence="2 3">P-4</strain>
    </source>
</reference>
<protein>
    <submittedName>
        <fullName evidence="2">Uncharacterized protein</fullName>
    </submittedName>
</protein>
<feature type="transmembrane region" description="Helical" evidence="1">
    <location>
        <begin position="50"/>
        <end position="68"/>
    </location>
</feature>
<dbReference type="EMBL" id="CP015102">
    <property type="protein sequence ID" value="ASJ06304.1"/>
    <property type="molecule type" value="Genomic_DNA"/>
</dbReference>
<evidence type="ECO:0000256" key="1">
    <source>
        <dbReference type="SAM" id="Phobius"/>
    </source>
</evidence>
<feature type="transmembrane region" description="Helical" evidence="1">
    <location>
        <begin position="6"/>
        <end position="27"/>
    </location>
</feature>
<organism evidence="2 3">
    <name type="scientific">Thermococcus pacificus</name>
    <dbReference type="NCBI Taxonomy" id="71998"/>
    <lineage>
        <taxon>Archaea</taxon>
        <taxon>Methanobacteriati</taxon>
        <taxon>Methanobacteriota</taxon>
        <taxon>Thermococci</taxon>
        <taxon>Thermococcales</taxon>
        <taxon>Thermococcaceae</taxon>
        <taxon>Thermococcus</taxon>
    </lineage>
</organism>
<dbReference type="OrthoDB" id="99172at2157"/>
<dbReference type="Proteomes" id="UP000197418">
    <property type="component" value="Chromosome"/>
</dbReference>
<keyword evidence="1" id="KW-1133">Transmembrane helix</keyword>